<feature type="transmembrane region" description="Helical" evidence="2">
    <location>
        <begin position="162"/>
        <end position="185"/>
    </location>
</feature>
<keyword evidence="4" id="KW-1185">Reference proteome</keyword>
<reference evidence="3 4" key="1">
    <citation type="submission" date="2010-05" db="EMBL/GenBank/DDBJ databases">
        <title>The Genome Sequence of Thecamonas trahens ATCC 50062.</title>
        <authorList>
            <consortium name="The Broad Institute Genome Sequencing Platform"/>
            <person name="Russ C."/>
            <person name="Cuomo C."/>
            <person name="Shea T."/>
            <person name="Young S.K."/>
            <person name="Zeng Q."/>
            <person name="Koehrsen M."/>
            <person name="Haas B."/>
            <person name="Borodovsky M."/>
            <person name="Guigo R."/>
            <person name="Alvarado L."/>
            <person name="Berlin A."/>
            <person name="Bochicchio J."/>
            <person name="Borenstein D."/>
            <person name="Chapman S."/>
            <person name="Chen Z."/>
            <person name="Freedman E."/>
            <person name="Gellesch M."/>
            <person name="Goldberg J."/>
            <person name="Griggs A."/>
            <person name="Gujja S."/>
            <person name="Heilman E."/>
            <person name="Heiman D."/>
            <person name="Hepburn T."/>
            <person name="Howarth C."/>
            <person name="Jen D."/>
            <person name="Larson L."/>
            <person name="Mehta T."/>
            <person name="Park D."/>
            <person name="Pearson M."/>
            <person name="Roberts A."/>
            <person name="Saif S."/>
            <person name="Shenoy N."/>
            <person name="Sisk P."/>
            <person name="Stolte C."/>
            <person name="Sykes S."/>
            <person name="Thomson T."/>
            <person name="Walk T."/>
            <person name="White J."/>
            <person name="Yandava C."/>
            <person name="Burger G."/>
            <person name="Gray M.W."/>
            <person name="Holland P.W.H."/>
            <person name="King N."/>
            <person name="Lang F.B.F."/>
            <person name="Roger A.J."/>
            <person name="Ruiz-Trillo I."/>
            <person name="Lander E."/>
            <person name="Nusbaum C."/>
        </authorList>
    </citation>
    <scope>NUCLEOTIDE SEQUENCE [LARGE SCALE GENOMIC DNA]</scope>
    <source>
        <strain evidence="3 4">ATCC 50062</strain>
    </source>
</reference>
<feature type="compositionally biased region" description="Low complexity" evidence="1">
    <location>
        <begin position="222"/>
        <end position="240"/>
    </location>
</feature>
<dbReference type="EMBL" id="GL349444">
    <property type="protein sequence ID" value="KNC46795.1"/>
    <property type="molecule type" value="Genomic_DNA"/>
</dbReference>
<dbReference type="GeneID" id="25562840"/>
<proteinExistence type="predicted"/>
<gene>
    <name evidence="3" type="ORF">AMSG_03225</name>
</gene>
<protein>
    <submittedName>
        <fullName evidence="3">Uncharacterized protein</fullName>
    </submittedName>
</protein>
<feature type="transmembrane region" description="Helical" evidence="2">
    <location>
        <begin position="43"/>
        <end position="63"/>
    </location>
</feature>
<name>A0A0L0D3J9_THETB</name>
<evidence type="ECO:0000256" key="2">
    <source>
        <dbReference type="SAM" id="Phobius"/>
    </source>
</evidence>
<dbReference type="AlphaFoldDB" id="A0A0L0D3J9"/>
<feature type="transmembrane region" description="Helical" evidence="2">
    <location>
        <begin position="119"/>
        <end position="142"/>
    </location>
</feature>
<feature type="region of interest" description="Disordered" evidence="1">
    <location>
        <begin position="205"/>
        <end position="297"/>
    </location>
</feature>
<accession>A0A0L0D3J9</accession>
<organism evidence="3 4">
    <name type="scientific">Thecamonas trahens ATCC 50062</name>
    <dbReference type="NCBI Taxonomy" id="461836"/>
    <lineage>
        <taxon>Eukaryota</taxon>
        <taxon>Apusozoa</taxon>
        <taxon>Apusomonadida</taxon>
        <taxon>Apusomonadidae</taxon>
        <taxon>Thecamonas</taxon>
    </lineage>
</organism>
<evidence type="ECO:0000256" key="1">
    <source>
        <dbReference type="SAM" id="MobiDB-lite"/>
    </source>
</evidence>
<dbReference type="Proteomes" id="UP000054408">
    <property type="component" value="Unassembled WGS sequence"/>
</dbReference>
<keyword evidence="2" id="KW-0472">Membrane</keyword>
<evidence type="ECO:0000313" key="4">
    <source>
        <dbReference type="Proteomes" id="UP000054408"/>
    </source>
</evidence>
<keyword evidence="2" id="KW-0812">Transmembrane</keyword>
<keyword evidence="2" id="KW-1133">Transmembrane helix</keyword>
<sequence>MALVACKAACKACDFVGDSVAACAGAVEEGCAAICPADKPLPIFLTFALATNAISGVMSLVYAAREWSNSCGEPLQTFCLVAGFIAAVNVAFASYLYYRTAHPLPGMEENSVLDRSWHLFLYDPGVYCYLFFYLFAFGWNFAGASWLADSQCKGSDLHRMASAASLLLWLYLGGGVAVIVLSLCFQCSREDDVMAARRARVREQHSRRAAASTAYSGPPPVASAADSAPASPRVARSLRPMARPLRSPGKYTPAPVSPAKHVGSFAAARPSSPPPQYAPAASPAVVSPPRGYRQAQY</sequence>
<evidence type="ECO:0000313" key="3">
    <source>
        <dbReference type="EMBL" id="KNC46795.1"/>
    </source>
</evidence>
<feature type="transmembrane region" description="Helical" evidence="2">
    <location>
        <begin position="75"/>
        <end position="98"/>
    </location>
</feature>
<feature type="compositionally biased region" description="Low complexity" evidence="1">
    <location>
        <begin position="278"/>
        <end position="290"/>
    </location>
</feature>
<dbReference type="RefSeq" id="XP_013760070.1">
    <property type="nucleotide sequence ID" value="XM_013904616.1"/>
</dbReference>